<evidence type="ECO:0000313" key="5">
    <source>
        <dbReference type="EMBL" id="KAB2815169.1"/>
    </source>
</evidence>
<accession>A0A6L3ZCW6</accession>
<dbReference type="GO" id="GO:0000028">
    <property type="term" value="P:ribosomal small subunit assembly"/>
    <property type="evidence" value="ECO:0007669"/>
    <property type="project" value="TreeGrafter"/>
</dbReference>
<comment type="subcellular location">
    <subcellularLocation>
        <location evidence="3">Cytoplasm</location>
    </subcellularLocation>
</comment>
<gene>
    <name evidence="3 5" type="primary">rimP</name>
    <name evidence="5" type="ORF">F8C82_13815</name>
</gene>
<comment type="caution">
    <text evidence="5">The sequence shown here is derived from an EMBL/GenBank/DDBJ whole genome shotgun (WGS) entry which is preliminary data.</text>
</comment>
<reference evidence="5 6" key="1">
    <citation type="submission" date="2019-10" db="EMBL/GenBank/DDBJ databases">
        <title>Genome sequence of Phaeocystidibacter marisrubri JCM30614 (type strain).</title>
        <authorList>
            <person name="Bowman J.P."/>
        </authorList>
    </citation>
    <scope>NUCLEOTIDE SEQUENCE [LARGE SCALE GENOMIC DNA]</scope>
    <source>
        <strain evidence="5 6">JCM 30614</strain>
    </source>
</reference>
<dbReference type="InterPro" id="IPR035956">
    <property type="entry name" value="RimP_N_sf"/>
</dbReference>
<organism evidence="5 6">
    <name type="scientific">Phaeocystidibacter marisrubri</name>
    <dbReference type="NCBI Taxonomy" id="1577780"/>
    <lineage>
        <taxon>Bacteria</taxon>
        <taxon>Pseudomonadati</taxon>
        <taxon>Bacteroidota</taxon>
        <taxon>Flavobacteriia</taxon>
        <taxon>Flavobacteriales</taxon>
        <taxon>Phaeocystidibacteraceae</taxon>
        <taxon>Phaeocystidibacter</taxon>
    </lineage>
</organism>
<dbReference type="InterPro" id="IPR028989">
    <property type="entry name" value="RimP_N"/>
</dbReference>
<dbReference type="AlphaFoldDB" id="A0A6L3ZCW6"/>
<dbReference type="EMBL" id="WBVQ01000003">
    <property type="protein sequence ID" value="KAB2815169.1"/>
    <property type="molecule type" value="Genomic_DNA"/>
</dbReference>
<dbReference type="Gene3D" id="3.30.300.70">
    <property type="entry name" value="RimP-like superfamily, N-terminal"/>
    <property type="match status" value="1"/>
</dbReference>
<dbReference type="OrthoDB" id="9789702at2"/>
<evidence type="ECO:0000256" key="2">
    <source>
        <dbReference type="ARBA" id="ARBA00022517"/>
    </source>
</evidence>
<comment type="similarity">
    <text evidence="3">Belongs to the RimP family.</text>
</comment>
<dbReference type="InterPro" id="IPR003728">
    <property type="entry name" value="Ribosome_maturation_RimP"/>
</dbReference>
<dbReference type="GO" id="GO:0005829">
    <property type="term" value="C:cytosol"/>
    <property type="evidence" value="ECO:0007669"/>
    <property type="project" value="TreeGrafter"/>
</dbReference>
<evidence type="ECO:0000313" key="6">
    <source>
        <dbReference type="Proteomes" id="UP000484164"/>
    </source>
</evidence>
<name>A0A6L3ZCW6_9FLAO</name>
<dbReference type="HAMAP" id="MF_01077">
    <property type="entry name" value="RimP"/>
    <property type="match status" value="1"/>
</dbReference>
<keyword evidence="6" id="KW-1185">Reference proteome</keyword>
<dbReference type="PANTHER" id="PTHR33867:SF1">
    <property type="entry name" value="RIBOSOME MATURATION FACTOR RIMP"/>
    <property type="match status" value="1"/>
</dbReference>
<proteinExistence type="inferred from homology"/>
<keyword evidence="2 3" id="KW-0690">Ribosome biogenesis</keyword>
<feature type="domain" description="Ribosome maturation factor RimP N-terminal" evidence="4">
    <location>
        <begin position="9"/>
        <end position="74"/>
    </location>
</feature>
<protein>
    <recommendedName>
        <fullName evidence="3">Ribosome maturation factor RimP</fullName>
    </recommendedName>
</protein>
<evidence type="ECO:0000256" key="1">
    <source>
        <dbReference type="ARBA" id="ARBA00022490"/>
    </source>
</evidence>
<dbReference type="PANTHER" id="PTHR33867">
    <property type="entry name" value="RIBOSOME MATURATION FACTOR RIMP"/>
    <property type="match status" value="1"/>
</dbReference>
<evidence type="ECO:0000256" key="3">
    <source>
        <dbReference type="HAMAP-Rule" id="MF_01077"/>
    </source>
</evidence>
<dbReference type="NCBIfam" id="NF002531">
    <property type="entry name" value="PRK02001.1"/>
    <property type="match status" value="1"/>
</dbReference>
<keyword evidence="1 3" id="KW-0963">Cytoplasm</keyword>
<dbReference type="Pfam" id="PF02576">
    <property type="entry name" value="RimP_N"/>
    <property type="match status" value="1"/>
</dbReference>
<sequence>MTEEQVRPIVEEALEERGAFLVELHVSAGGNIMVYADKEGGIGLGDLKMISRKIEGDLDRDSQDFSLEVSSPGMFNPFKVHRQYVKNVGKSVSVRTTDGATHEGLMVEVTEAGITLETQKRVAKEVGKGKKTVTERFDLTFDQIAETKLEFKF</sequence>
<evidence type="ECO:0000259" key="4">
    <source>
        <dbReference type="Pfam" id="PF02576"/>
    </source>
</evidence>
<dbReference type="Proteomes" id="UP000484164">
    <property type="component" value="Unassembled WGS sequence"/>
</dbReference>
<comment type="function">
    <text evidence="3">Required for maturation of 30S ribosomal subunits.</text>
</comment>
<dbReference type="SUPFAM" id="SSF75420">
    <property type="entry name" value="YhbC-like, N-terminal domain"/>
    <property type="match status" value="1"/>
</dbReference>
<dbReference type="RefSeq" id="WP_151694205.1">
    <property type="nucleotide sequence ID" value="NZ_BMGX01000001.1"/>
</dbReference>
<dbReference type="GO" id="GO:0006412">
    <property type="term" value="P:translation"/>
    <property type="evidence" value="ECO:0007669"/>
    <property type="project" value="TreeGrafter"/>
</dbReference>